<name>A0A3P6A3R6_BRACM</name>
<dbReference type="EMBL" id="LR031572">
    <property type="protein sequence ID" value="VDC79321.1"/>
    <property type="molecule type" value="Genomic_DNA"/>
</dbReference>
<sequence>MKLSKVGKILRVKEYASTRSSLKRVCLLVDTKWGMKPRDQELSNLMER</sequence>
<evidence type="ECO:0000313" key="1">
    <source>
        <dbReference type="EMBL" id="CAG7879885.1"/>
    </source>
</evidence>
<reference evidence="2" key="1">
    <citation type="submission" date="2018-11" db="EMBL/GenBank/DDBJ databases">
        <authorList>
            <consortium name="Genoscope - CEA"/>
            <person name="William W."/>
        </authorList>
    </citation>
    <scope>NUCLEOTIDE SEQUENCE</scope>
</reference>
<gene>
    <name evidence="2" type="ORF">BRAA03T10539Z</name>
    <name evidence="1" type="ORF">BRAPAZ1V2_A03P12280.2</name>
</gene>
<dbReference type="EMBL" id="LS974619">
    <property type="protein sequence ID" value="CAG7879885.1"/>
    <property type="molecule type" value="Genomic_DNA"/>
</dbReference>
<protein>
    <submittedName>
        <fullName evidence="1">Uncharacterized protein</fullName>
    </submittedName>
</protein>
<proteinExistence type="predicted"/>
<dbReference type="PANTHER" id="PTHR47560:SF1">
    <property type="entry name" value="EXPRESSED PROTEIN"/>
    <property type="match status" value="1"/>
</dbReference>
<organism evidence="2">
    <name type="scientific">Brassica campestris</name>
    <name type="common">Field mustard</name>
    <dbReference type="NCBI Taxonomy" id="3711"/>
    <lineage>
        <taxon>Eukaryota</taxon>
        <taxon>Viridiplantae</taxon>
        <taxon>Streptophyta</taxon>
        <taxon>Embryophyta</taxon>
        <taxon>Tracheophyta</taxon>
        <taxon>Spermatophyta</taxon>
        <taxon>Magnoliopsida</taxon>
        <taxon>eudicotyledons</taxon>
        <taxon>Gunneridae</taxon>
        <taxon>Pentapetalae</taxon>
        <taxon>rosids</taxon>
        <taxon>malvids</taxon>
        <taxon>Brassicales</taxon>
        <taxon>Brassicaceae</taxon>
        <taxon>Brassiceae</taxon>
        <taxon>Brassica</taxon>
    </lineage>
</organism>
<dbReference type="AlphaFoldDB" id="A0A3P6A3R6"/>
<dbReference type="Proteomes" id="UP000694005">
    <property type="component" value="Chromosome A03"/>
</dbReference>
<dbReference type="PANTHER" id="PTHR47560">
    <property type="entry name" value="EXPRESSED PROTEIN"/>
    <property type="match status" value="1"/>
</dbReference>
<dbReference type="Gramene" id="A03p12280.2_BraZ1">
    <property type="protein sequence ID" value="A03p12280.2_BraZ1.CDS"/>
    <property type="gene ID" value="A03g12280.2_BraZ1"/>
</dbReference>
<accession>A0A3P6A3R6</accession>
<evidence type="ECO:0000313" key="2">
    <source>
        <dbReference type="EMBL" id="VDC79321.1"/>
    </source>
</evidence>